<dbReference type="CDD" id="cd09121">
    <property type="entry name" value="PLDc_DNaseII_2"/>
    <property type="match status" value="1"/>
</dbReference>
<evidence type="ECO:0000256" key="2">
    <source>
        <dbReference type="ARBA" id="ARBA00022801"/>
    </source>
</evidence>
<evidence type="ECO:0000256" key="3">
    <source>
        <dbReference type="SAM" id="SignalP"/>
    </source>
</evidence>
<dbReference type="CDD" id="cd09120">
    <property type="entry name" value="PLDc_DNaseII_1"/>
    <property type="match status" value="1"/>
</dbReference>
<evidence type="ECO:0000313" key="4">
    <source>
        <dbReference type="EMBL" id="KAK5579746.1"/>
    </source>
</evidence>
<gene>
    <name evidence="4" type="ORF">RB653_009432</name>
</gene>
<sequence>MNKLILLLSIIVIILIKSIDGSKSTTTIECLNEDGESVDWWVIQKQPVVSSMPEDTKYKLGLGYLYADSKNPTWKIPSNTLNDTNSLVHTLNLIYDNYDSKELAWFMYNDQPPTDEADSDYAHSKGVVAFDKTQGFWLIHSVPRFPHDPKNEEYYFPKNEVNNGQSFLCVTYKASSSFADIANKIYINRPFIYAYNFPSNIDLPQLSLIQQTIKGEFDESPRTDTTVLESIGGNSFQVFAKNSAWDQDLYEDLIQPTLKQNMAVTSWRLGSKASIMPTFCSGVNYTYDSINTLTFTFDDPVEGTVNWKYTKDHSKYALSIHETDNYICIGDVNRMYSQYKRGGGSACFINKSLWQSYVDIIQTIDPNCSGDTSFEL</sequence>
<keyword evidence="3" id="KW-0732">Signal</keyword>
<name>A0AAN7U214_9MYCE</name>
<dbReference type="Proteomes" id="UP001344447">
    <property type="component" value="Unassembled WGS sequence"/>
</dbReference>
<evidence type="ECO:0000256" key="1">
    <source>
        <dbReference type="ARBA" id="ARBA00007527"/>
    </source>
</evidence>
<keyword evidence="2" id="KW-0378">Hydrolase</keyword>
<accession>A0AAN7U214</accession>
<dbReference type="PANTHER" id="PTHR10858">
    <property type="entry name" value="DEOXYRIBONUCLEASE II"/>
    <property type="match status" value="1"/>
</dbReference>
<comment type="similarity">
    <text evidence="1">Belongs to the DNase II family.</text>
</comment>
<dbReference type="AlphaFoldDB" id="A0AAN7U214"/>
<dbReference type="PANTHER" id="PTHR10858:SF23">
    <property type="entry name" value="DEOXYRIBONUCLEASE II"/>
    <property type="match status" value="1"/>
</dbReference>
<protein>
    <submittedName>
        <fullName evidence="4">Uncharacterized protein</fullName>
    </submittedName>
</protein>
<keyword evidence="5" id="KW-1185">Reference proteome</keyword>
<organism evidence="4 5">
    <name type="scientific">Dictyostelium firmibasis</name>
    <dbReference type="NCBI Taxonomy" id="79012"/>
    <lineage>
        <taxon>Eukaryota</taxon>
        <taxon>Amoebozoa</taxon>
        <taxon>Evosea</taxon>
        <taxon>Eumycetozoa</taxon>
        <taxon>Dictyostelia</taxon>
        <taxon>Dictyosteliales</taxon>
        <taxon>Dictyosteliaceae</taxon>
        <taxon>Dictyostelium</taxon>
    </lineage>
</organism>
<proteinExistence type="inferred from homology"/>
<reference evidence="4 5" key="1">
    <citation type="submission" date="2023-11" db="EMBL/GenBank/DDBJ databases">
        <title>Dfirmibasis_genome.</title>
        <authorList>
            <person name="Edelbroek B."/>
            <person name="Kjellin J."/>
            <person name="Jerlstrom-Hultqvist J."/>
            <person name="Soderbom F."/>
        </authorList>
    </citation>
    <scope>NUCLEOTIDE SEQUENCE [LARGE SCALE GENOMIC DNA]</scope>
    <source>
        <strain evidence="4 5">TNS-C-14</strain>
    </source>
</reference>
<dbReference type="GO" id="GO:0004531">
    <property type="term" value="F:deoxyribonuclease II activity"/>
    <property type="evidence" value="ECO:0007669"/>
    <property type="project" value="InterPro"/>
</dbReference>
<dbReference type="InterPro" id="IPR004947">
    <property type="entry name" value="DNase_II"/>
</dbReference>
<evidence type="ECO:0000313" key="5">
    <source>
        <dbReference type="Proteomes" id="UP001344447"/>
    </source>
</evidence>
<comment type="caution">
    <text evidence="4">The sequence shown here is derived from an EMBL/GenBank/DDBJ whole genome shotgun (WGS) entry which is preliminary data.</text>
</comment>
<feature type="signal peptide" evidence="3">
    <location>
        <begin position="1"/>
        <end position="21"/>
    </location>
</feature>
<dbReference type="Pfam" id="PF03265">
    <property type="entry name" value="DNase_II"/>
    <property type="match status" value="1"/>
</dbReference>
<dbReference type="EMBL" id="JAVFKY010000003">
    <property type="protein sequence ID" value="KAK5579746.1"/>
    <property type="molecule type" value="Genomic_DNA"/>
</dbReference>
<feature type="chain" id="PRO_5042998031" evidence="3">
    <location>
        <begin position="22"/>
        <end position="376"/>
    </location>
</feature>